<dbReference type="Proteomes" id="UP001180840">
    <property type="component" value="Unassembled WGS sequence"/>
</dbReference>
<protein>
    <submittedName>
        <fullName evidence="1">Uncharacterized protein</fullName>
    </submittedName>
</protein>
<reference evidence="1" key="1">
    <citation type="submission" date="2023-07" db="EMBL/GenBank/DDBJ databases">
        <title>Sequencing the genomes of 1000 actinobacteria strains.</title>
        <authorList>
            <person name="Klenk H.-P."/>
        </authorList>
    </citation>
    <scope>NUCLEOTIDE SEQUENCE</scope>
    <source>
        <strain evidence="1">DSM 107476</strain>
    </source>
</reference>
<sequence>MLGPGSVGEGAEVLVLADVELRQGKLGDAQGLCGVEADPTEAIPVETRAILEKLGANIVHLGHSWSGARFTDDDVFARWFGTHGHTYAIIRPDFFTAATATGAEQLSGHLDSLLGSLNLTPASA</sequence>
<proteinExistence type="predicted"/>
<name>A0ABU1ZW31_9CORY</name>
<evidence type="ECO:0000313" key="2">
    <source>
        <dbReference type="Proteomes" id="UP001180840"/>
    </source>
</evidence>
<dbReference type="EMBL" id="JAVDXZ010000001">
    <property type="protein sequence ID" value="MDR7328573.1"/>
    <property type="molecule type" value="Genomic_DNA"/>
</dbReference>
<dbReference type="RefSeq" id="WP_290197502.1">
    <property type="nucleotide sequence ID" value="NZ_CP047654.1"/>
</dbReference>
<accession>A0ABU1ZW31</accession>
<evidence type="ECO:0000313" key="1">
    <source>
        <dbReference type="EMBL" id="MDR7328573.1"/>
    </source>
</evidence>
<keyword evidence="2" id="KW-1185">Reference proteome</keyword>
<comment type="caution">
    <text evidence="1">The sequence shown here is derived from an EMBL/GenBank/DDBJ whole genome shotgun (WGS) entry which is preliminary data.</text>
</comment>
<gene>
    <name evidence="1" type="ORF">J2S39_000249</name>
</gene>
<organism evidence="1 2">
    <name type="scientific">Corynebacterium guangdongense</name>
    <dbReference type="NCBI Taxonomy" id="1783348"/>
    <lineage>
        <taxon>Bacteria</taxon>
        <taxon>Bacillati</taxon>
        <taxon>Actinomycetota</taxon>
        <taxon>Actinomycetes</taxon>
        <taxon>Mycobacteriales</taxon>
        <taxon>Corynebacteriaceae</taxon>
        <taxon>Corynebacterium</taxon>
    </lineage>
</organism>